<feature type="non-terminal residue" evidence="4">
    <location>
        <position position="144"/>
    </location>
</feature>
<dbReference type="PROSITE" id="PS50297">
    <property type="entry name" value="ANK_REP_REGION"/>
    <property type="match status" value="2"/>
</dbReference>
<dbReference type="PRINTS" id="PR01415">
    <property type="entry name" value="ANKYRIN"/>
</dbReference>
<dbReference type="Gene3D" id="1.25.40.20">
    <property type="entry name" value="Ankyrin repeat-containing domain"/>
    <property type="match status" value="2"/>
</dbReference>
<keyword evidence="2" id="KW-0040">ANK repeat</keyword>
<evidence type="ECO:0000256" key="3">
    <source>
        <dbReference type="SAM" id="Phobius"/>
    </source>
</evidence>
<dbReference type="PANTHER" id="PTHR24189">
    <property type="entry name" value="MYOTROPHIN"/>
    <property type="match status" value="1"/>
</dbReference>
<protein>
    <submittedName>
        <fullName evidence="4">Uncharacterized protein</fullName>
    </submittedName>
</protein>
<organism evidence="4">
    <name type="scientific">marine metagenome</name>
    <dbReference type="NCBI Taxonomy" id="408172"/>
    <lineage>
        <taxon>unclassified sequences</taxon>
        <taxon>metagenomes</taxon>
        <taxon>ecological metagenomes</taxon>
    </lineage>
</organism>
<dbReference type="InterPro" id="IPR002110">
    <property type="entry name" value="Ankyrin_rpt"/>
</dbReference>
<dbReference type="SUPFAM" id="SSF48403">
    <property type="entry name" value="Ankyrin repeat"/>
    <property type="match status" value="1"/>
</dbReference>
<dbReference type="PROSITE" id="PS50088">
    <property type="entry name" value="ANK_REPEAT"/>
    <property type="match status" value="3"/>
</dbReference>
<reference evidence="4" key="1">
    <citation type="submission" date="2018-05" db="EMBL/GenBank/DDBJ databases">
        <authorList>
            <person name="Lanie J.A."/>
            <person name="Ng W.-L."/>
            <person name="Kazmierczak K.M."/>
            <person name="Andrzejewski T.M."/>
            <person name="Davidsen T.M."/>
            <person name="Wayne K.J."/>
            <person name="Tettelin H."/>
            <person name="Glass J.I."/>
            <person name="Rusch D."/>
            <person name="Podicherti R."/>
            <person name="Tsui H.-C.T."/>
            <person name="Winkler M.E."/>
        </authorList>
    </citation>
    <scope>NUCLEOTIDE SEQUENCE</scope>
</reference>
<keyword evidence="3" id="KW-0812">Transmembrane</keyword>
<keyword evidence="1" id="KW-0677">Repeat</keyword>
<gene>
    <name evidence="4" type="ORF">METZ01_LOCUS194577</name>
</gene>
<dbReference type="SMART" id="SM00248">
    <property type="entry name" value="ANK"/>
    <property type="match status" value="2"/>
</dbReference>
<sequence>MKRNFNFAVGNRFTDGLVIIISVLLLLVFLREPKPPKISIHQAAKDGNTEAIKLDLADGTDVNTKDDNGRTPLHNVAEEGHKEIAELFIAAGADVNARNNLGGTPLHEAAASGHMEIVEVLVTKGADVNANIGGWTPLHLAVDE</sequence>
<dbReference type="PANTHER" id="PTHR24189:SF50">
    <property type="entry name" value="ANKYRIN REPEAT AND SOCS BOX PROTEIN 2"/>
    <property type="match status" value="1"/>
</dbReference>
<evidence type="ECO:0000313" key="4">
    <source>
        <dbReference type="EMBL" id="SVB41723.1"/>
    </source>
</evidence>
<evidence type="ECO:0000256" key="1">
    <source>
        <dbReference type="ARBA" id="ARBA00022737"/>
    </source>
</evidence>
<name>A0A382DVN0_9ZZZZ</name>
<dbReference type="AlphaFoldDB" id="A0A382DVN0"/>
<feature type="transmembrane region" description="Helical" evidence="3">
    <location>
        <begin position="12"/>
        <end position="30"/>
    </location>
</feature>
<dbReference type="InterPro" id="IPR036770">
    <property type="entry name" value="Ankyrin_rpt-contain_sf"/>
</dbReference>
<keyword evidence="3" id="KW-0472">Membrane</keyword>
<evidence type="ECO:0000256" key="2">
    <source>
        <dbReference type="ARBA" id="ARBA00023043"/>
    </source>
</evidence>
<keyword evidence="3" id="KW-1133">Transmembrane helix</keyword>
<dbReference type="Pfam" id="PF12796">
    <property type="entry name" value="Ank_2"/>
    <property type="match status" value="1"/>
</dbReference>
<accession>A0A382DVN0</accession>
<proteinExistence type="predicted"/>
<dbReference type="EMBL" id="UINC01041026">
    <property type="protein sequence ID" value="SVB41723.1"/>
    <property type="molecule type" value="Genomic_DNA"/>
</dbReference>
<dbReference type="InterPro" id="IPR050745">
    <property type="entry name" value="Multifunctional_regulatory"/>
</dbReference>